<protein>
    <recommendedName>
        <fullName evidence="1">Protein kinase domain-containing protein</fullName>
    </recommendedName>
</protein>
<dbReference type="GO" id="GO:0005524">
    <property type="term" value="F:ATP binding"/>
    <property type="evidence" value="ECO:0007669"/>
    <property type="project" value="InterPro"/>
</dbReference>
<evidence type="ECO:0000313" key="3">
    <source>
        <dbReference type="Proteomes" id="UP000693942"/>
    </source>
</evidence>
<dbReference type="InterPro" id="IPR000719">
    <property type="entry name" value="Prot_kinase_dom"/>
</dbReference>
<dbReference type="Proteomes" id="UP000693942">
    <property type="component" value="Unassembled WGS sequence"/>
</dbReference>
<accession>A0A8J5UA27</accession>
<proteinExistence type="predicted"/>
<organism evidence="2 3">
    <name type="scientific">Fusarium oxysporum f. sp. raphani</name>
    <dbReference type="NCBI Taxonomy" id="96318"/>
    <lineage>
        <taxon>Eukaryota</taxon>
        <taxon>Fungi</taxon>
        <taxon>Dikarya</taxon>
        <taxon>Ascomycota</taxon>
        <taxon>Pezizomycotina</taxon>
        <taxon>Sordariomycetes</taxon>
        <taxon>Hypocreomycetidae</taxon>
        <taxon>Hypocreales</taxon>
        <taxon>Nectriaceae</taxon>
        <taxon>Fusarium</taxon>
        <taxon>Fusarium oxysporum species complex</taxon>
    </lineage>
</organism>
<dbReference type="PROSITE" id="PS50011">
    <property type="entry name" value="PROTEIN_KINASE_DOM"/>
    <property type="match status" value="1"/>
</dbReference>
<dbReference type="AlphaFoldDB" id="A0A8J5UA27"/>
<reference evidence="2" key="1">
    <citation type="submission" date="2021-04" db="EMBL/GenBank/DDBJ databases">
        <title>First draft genome resource for Brassicaceae pathogens Fusarium oxysporum f. sp. raphani and Fusarium oxysporum f. sp. rapae.</title>
        <authorList>
            <person name="Asai S."/>
        </authorList>
    </citation>
    <scope>NUCLEOTIDE SEQUENCE</scope>
    <source>
        <strain evidence="2">Tf1262</strain>
    </source>
</reference>
<feature type="domain" description="Protein kinase" evidence="1">
    <location>
        <begin position="26"/>
        <end position="432"/>
    </location>
</feature>
<gene>
    <name evidence="2" type="ORF">Forpi1262_v006094</name>
</gene>
<dbReference type="PANTHER" id="PTHR44305">
    <property type="entry name" value="SI:DKEY-192D15.2-RELATED"/>
    <property type="match status" value="1"/>
</dbReference>
<evidence type="ECO:0000313" key="2">
    <source>
        <dbReference type="EMBL" id="KAG7433174.1"/>
    </source>
</evidence>
<dbReference type="InterPro" id="IPR053083">
    <property type="entry name" value="TF_kinase-domain_protein"/>
</dbReference>
<dbReference type="PANTHER" id="PTHR44305:SF24">
    <property type="entry name" value="TYROSINE-PROTEIN KINASE C03B1.5-RELATED"/>
    <property type="match status" value="1"/>
</dbReference>
<dbReference type="EMBL" id="JAELUR010000004">
    <property type="protein sequence ID" value="KAG7433174.1"/>
    <property type="molecule type" value="Genomic_DNA"/>
</dbReference>
<dbReference type="GO" id="GO:0004672">
    <property type="term" value="F:protein kinase activity"/>
    <property type="evidence" value="ECO:0007669"/>
    <property type="project" value="InterPro"/>
</dbReference>
<comment type="caution">
    <text evidence="2">The sequence shown here is derived from an EMBL/GenBank/DDBJ whole genome shotgun (WGS) entry which is preliminary data.</text>
</comment>
<name>A0A8J5UA27_FUSOX</name>
<evidence type="ECO:0000259" key="1">
    <source>
        <dbReference type="PROSITE" id="PS50011"/>
    </source>
</evidence>
<sequence>MTSGYSSNPGVRMFSSPATEVEKPTFELVEQVKKNVWIVTRKGDPRREKYLASPSSPFGVKPDGTVDVAQTRREAEALNTLLSSHNQAYTIRQILNHENLVSIVGIIENWPFNKSQTSDVTPGNNVQMLVWDFGDAGNLSALFRHYPCKSSEFYLPESLCWHVLRSLIRAVTYLHDGKRLIYRPEQLGRHMVREWVSVNTDWFPILHRCIEPRNVWLQHPRGNETYGQCKLGDYSHAAITCHIVDGQFNPDTVRSDSNGMALATKEGIWRLDDTRSAYDVPPASIPNEVRTQCWLRLVINSHDVGRSTLYLGDELWSIGVTVFTMMTGQAPTYYCEGCGCSHVAFCEDGGCLEKEAVAKGCDCFLGGCEHVSQRECREEVSGWPSCPAWHNCSEFTINIHSYLARARYTKPLRAMIMVMLGYNPARGDDPWVRMVEVAQMVELAYGQWKQETEEGRLYVDAEDDMLQRATK</sequence>